<dbReference type="InterPro" id="IPR012337">
    <property type="entry name" value="RNaseH-like_sf"/>
</dbReference>
<dbReference type="InterPro" id="IPR039537">
    <property type="entry name" value="Retrotran_Ty1/copia-like"/>
</dbReference>
<dbReference type="PROSITE" id="PS50994">
    <property type="entry name" value="INTEGRASE"/>
    <property type="match status" value="1"/>
</dbReference>
<keyword evidence="4" id="KW-1185">Reference proteome</keyword>
<evidence type="ECO:0000313" key="3">
    <source>
        <dbReference type="EMBL" id="GJS79301.1"/>
    </source>
</evidence>
<feature type="region of interest" description="Disordered" evidence="1">
    <location>
        <begin position="1"/>
        <end position="21"/>
    </location>
</feature>
<dbReference type="PANTHER" id="PTHR42648:SF32">
    <property type="entry name" value="RIBONUCLEASE H-LIKE DOMAIN, GAG-PRE-INTEGRASE DOMAIN PROTEIN-RELATED"/>
    <property type="match status" value="1"/>
</dbReference>
<sequence length="527" mass="59726">MANLSEDIQCAGSDTRPPMLDRTDFASWQQRIRLYCRGKENGVNILKSIDEGPFQMGTFRETLAEGTEGALGPERPRVYSDLSPEDKERYNADIRATNILLQGLPKDIYSLINHYTDAKDIWDNVKMLLEGLELTKEDRESQLYDDYEHFRRHKGETIQDDHVQNAHEAHANENKMLLDRFTQHTVDPLALMSNVAPQQYNSQSSTNPSSTYVPPHFANNSQLDYGLSPMDNLIKNLTNILALLTQSYKTYLPQTNNQLRTSSNLKNQATVQDGRVVEVRSYKFQKLKQTYEGKPCKRSTFQVFRKTLQVIASKSSKHKASYLVGVKIIRSDNGTEFKNRDMLEFCRNKGIKQEYSNARTPQQNRVTERMNRTLIEAARTMLADSLIPTTFWTEAVSTACYIFNRVRVTKPQNKTPYELLNFVITSGVKVPAGRYVVPTGRVKVPAGRYVVPTGKDTVIVSAGRTKVIPAGSTILVLVCWFFQTSLPSFTSAINGHQICSSNQVKDFPKTSKVLARVVFPIEDIDQA</sequence>
<evidence type="ECO:0000259" key="2">
    <source>
        <dbReference type="PROSITE" id="PS50994"/>
    </source>
</evidence>
<proteinExistence type="predicted"/>
<accession>A0ABQ4YPG1</accession>
<protein>
    <submittedName>
        <fullName evidence="3">Retrovirus-related pol polyprotein from transposon TNT 1-94</fullName>
    </submittedName>
</protein>
<evidence type="ECO:0000256" key="1">
    <source>
        <dbReference type="SAM" id="MobiDB-lite"/>
    </source>
</evidence>
<organism evidence="3 4">
    <name type="scientific">Tanacetum coccineum</name>
    <dbReference type="NCBI Taxonomy" id="301880"/>
    <lineage>
        <taxon>Eukaryota</taxon>
        <taxon>Viridiplantae</taxon>
        <taxon>Streptophyta</taxon>
        <taxon>Embryophyta</taxon>
        <taxon>Tracheophyta</taxon>
        <taxon>Spermatophyta</taxon>
        <taxon>Magnoliopsida</taxon>
        <taxon>eudicotyledons</taxon>
        <taxon>Gunneridae</taxon>
        <taxon>Pentapetalae</taxon>
        <taxon>asterids</taxon>
        <taxon>campanulids</taxon>
        <taxon>Asterales</taxon>
        <taxon>Asteraceae</taxon>
        <taxon>Asteroideae</taxon>
        <taxon>Anthemideae</taxon>
        <taxon>Anthemidinae</taxon>
        <taxon>Tanacetum</taxon>
    </lineage>
</organism>
<name>A0ABQ4YPG1_9ASTR</name>
<dbReference type="InterPro" id="IPR036397">
    <property type="entry name" value="RNaseH_sf"/>
</dbReference>
<dbReference type="SUPFAM" id="SSF53098">
    <property type="entry name" value="Ribonuclease H-like"/>
    <property type="match status" value="1"/>
</dbReference>
<dbReference type="EMBL" id="BQNB010010587">
    <property type="protein sequence ID" value="GJS79301.1"/>
    <property type="molecule type" value="Genomic_DNA"/>
</dbReference>
<reference evidence="3" key="1">
    <citation type="journal article" date="2022" name="Int. J. Mol. Sci.">
        <title>Draft Genome of Tanacetum Coccineum: Genomic Comparison of Closely Related Tanacetum-Family Plants.</title>
        <authorList>
            <person name="Yamashiro T."/>
            <person name="Shiraishi A."/>
            <person name="Nakayama K."/>
            <person name="Satake H."/>
        </authorList>
    </citation>
    <scope>NUCLEOTIDE SEQUENCE</scope>
</reference>
<reference evidence="3" key="2">
    <citation type="submission" date="2022-01" db="EMBL/GenBank/DDBJ databases">
        <authorList>
            <person name="Yamashiro T."/>
            <person name="Shiraishi A."/>
            <person name="Satake H."/>
            <person name="Nakayama K."/>
        </authorList>
    </citation>
    <scope>NUCLEOTIDE SEQUENCE</scope>
</reference>
<feature type="domain" description="Integrase catalytic" evidence="2">
    <location>
        <begin position="327"/>
        <end position="424"/>
    </location>
</feature>
<evidence type="ECO:0000313" key="4">
    <source>
        <dbReference type="Proteomes" id="UP001151760"/>
    </source>
</evidence>
<dbReference type="PANTHER" id="PTHR42648">
    <property type="entry name" value="TRANSPOSASE, PUTATIVE-RELATED"/>
    <property type="match status" value="1"/>
</dbReference>
<dbReference type="Gene3D" id="3.30.420.10">
    <property type="entry name" value="Ribonuclease H-like superfamily/Ribonuclease H"/>
    <property type="match status" value="1"/>
</dbReference>
<comment type="caution">
    <text evidence="3">The sequence shown here is derived from an EMBL/GenBank/DDBJ whole genome shotgun (WGS) entry which is preliminary data.</text>
</comment>
<gene>
    <name evidence="3" type="ORF">Tco_0729182</name>
</gene>
<dbReference type="InterPro" id="IPR001584">
    <property type="entry name" value="Integrase_cat-core"/>
</dbReference>
<dbReference type="Proteomes" id="UP001151760">
    <property type="component" value="Unassembled WGS sequence"/>
</dbReference>